<dbReference type="Proteomes" id="UP001519343">
    <property type="component" value="Unassembled WGS sequence"/>
</dbReference>
<gene>
    <name evidence="1" type="ORF">J2Z37_000904</name>
</gene>
<keyword evidence="2" id="KW-1185">Reference proteome</keyword>
<proteinExistence type="predicted"/>
<evidence type="ECO:0000313" key="1">
    <source>
        <dbReference type="EMBL" id="MBP1930907.1"/>
    </source>
</evidence>
<sequence>MAKENRAIAAINGTYFNGTYFNAYDKNDLMPYGAIMIDGTMKHFGGGPVAMGITEKCLTFGSVTEISVRGGINGSMKWPFNWYAWSINHAPTNKQAIIVFTCDFKTKNVSFPDYTYVVVCGGKVTGISQNKAMIPSDGFIIAYGAENQKELSRFHVGDTVNYEVQFPEKLQSQNHLIGVGPKLVSN</sequence>
<accession>A0ABS4GLC1</accession>
<dbReference type="RefSeq" id="WP_209809021.1">
    <property type="nucleotide sequence ID" value="NZ_JAGGKT010000002.1"/>
</dbReference>
<protein>
    <submittedName>
        <fullName evidence="1">Uncharacterized protein</fullName>
    </submittedName>
</protein>
<dbReference type="EMBL" id="JAGGKT010000002">
    <property type="protein sequence ID" value="MBP1930907.1"/>
    <property type="molecule type" value="Genomic_DNA"/>
</dbReference>
<evidence type="ECO:0000313" key="2">
    <source>
        <dbReference type="Proteomes" id="UP001519343"/>
    </source>
</evidence>
<name>A0ABS4GLC1_9BACL</name>
<reference evidence="1 2" key="1">
    <citation type="submission" date="2021-03" db="EMBL/GenBank/DDBJ databases">
        <title>Genomic Encyclopedia of Type Strains, Phase IV (KMG-IV): sequencing the most valuable type-strain genomes for metagenomic binning, comparative biology and taxonomic classification.</title>
        <authorList>
            <person name="Goeker M."/>
        </authorList>
    </citation>
    <scope>NUCLEOTIDE SEQUENCE [LARGE SCALE GENOMIC DNA]</scope>
    <source>
        <strain evidence="1 2">DSM 24738</strain>
    </source>
</reference>
<organism evidence="1 2">
    <name type="scientific">Ammoniphilus resinae</name>
    <dbReference type="NCBI Taxonomy" id="861532"/>
    <lineage>
        <taxon>Bacteria</taxon>
        <taxon>Bacillati</taxon>
        <taxon>Bacillota</taxon>
        <taxon>Bacilli</taxon>
        <taxon>Bacillales</taxon>
        <taxon>Paenibacillaceae</taxon>
        <taxon>Aneurinibacillus group</taxon>
        <taxon>Ammoniphilus</taxon>
    </lineage>
</organism>
<comment type="caution">
    <text evidence="1">The sequence shown here is derived from an EMBL/GenBank/DDBJ whole genome shotgun (WGS) entry which is preliminary data.</text>
</comment>